<dbReference type="EMBL" id="KQ247199">
    <property type="protein sequence ID" value="KNC72349.1"/>
    <property type="molecule type" value="Genomic_DNA"/>
</dbReference>
<accession>A0A0L0F6T8</accession>
<evidence type="ECO:0000313" key="2">
    <source>
        <dbReference type="EMBL" id="KNC72349.1"/>
    </source>
</evidence>
<protein>
    <submittedName>
        <fullName evidence="2">Uncharacterized protein</fullName>
    </submittedName>
</protein>
<dbReference type="RefSeq" id="XP_014146251.1">
    <property type="nucleotide sequence ID" value="XM_014290776.1"/>
</dbReference>
<gene>
    <name evidence="2" type="ORF">SARC_15098</name>
</gene>
<reference evidence="2 3" key="1">
    <citation type="submission" date="2011-02" db="EMBL/GenBank/DDBJ databases">
        <title>The Genome Sequence of Sphaeroforma arctica JP610.</title>
        <authorList>
            <consortium name="The Broad Institute Genome Sequencing Platform"/>
            <person name="Russ C."/>
            <person name="Cuomo C."/>
            <person name="Young S.K."/>
            <person name="Zeng Q."/>
            <person name="Gargeya S."/>
            <person name="Alvarado L."/>
            <person name="Berlin A."/>
            <person name="Chapman S.B."/>
            <person name="Chen Z."/>
            <person name="Freedman E."/>
            <person name="Gellesch M."/>
            <person name="Goldberg J."/>
            <person name="Griggs A."/>
            <person name="Gujja S."/>
            <person name="Heilman E."/>
            <person name="Heiman D."/>
            <person name="Howarth C."/>
            <person name="Mehta T."/>
            <person name="Neiman D."/>
            <person name="Pearson M."/>
            <person name="Roberts A."/>
            <person name="Saif S."/>
            <person name="Shea T."/>
            <person name="Shenoy N."/>
            <person name="Sisk P."/>
            <person name="Stolte C."/>
            <person name="Sykes S."/>
            <person name="White J."/>
            <person name="Yandava C."/>
            <person name="Burger G."/>
            <person name="Gray M.W."/>
            <person name="Holland P.W.H."/>
            <person name="King N."/>
            <person name="Lang F.B.F."/>
            <person name="Roger A.J."/>
            <person name="Ruiz-Trillo I."/>
            <person name="Haas B."/>
            <person name="Nusbaum C."/>
            <person name="Birren B."/>
        </authorList>
    </citation>
    <scope>NUCLEOTIDE SEQUENCE [LARGE SCALE GENOMIC DNA]</scope>
    <source>
        <strain evidence="2 3">JP610</strain>
    </source>
</reference>
<dbReference type="AlphaFoldDB" id="A0A0L0F6T8"/>
<name>A0A0L0F6T8_9EUKA</name>
<organism evidence="2 3">
    <name type="scientific">Sphaeroforma arctica JP610</name>
    <dbReference type="NCBI Taxonomy" id="667725"/>
    <lineage>
        <taxon>Eukaryota</taxon>
        <taxon>Ichthyosporea</taxon>
        <taxon>Ichthyophonida</taxon>
        <taxon>Sphaeroforma</taxon>
    </lineage>
</organism>
<evidence type="ECO:0000313" key="3">
    <source>
        <dbReference type="Proteomes" id="UP000054560"/>
    </source>
</evidence>
<dbReference type="Proteomes" id="UP000054560">
    <property type="component" value="Unassembled WGS sequence"/>
</dbReference>
<evidence type="ECO:0000256" key="1">
    <source>
        <dbReference type="SAM" id="MobiDB-lite"/>
    </source>
</evidence>
<keyword evidence="3" id="KW-1185">Reference proteome</keyword>
<dbReference type="GeneID" id="25915602"/>
<feature type="non-terminal residue" evidence="2">
    <location>
        <position position="1"/>
    </location>
</feature>
<feature type="region of interest" description="Disordered" evidence="1">
    <location>
        <begin position="64"/>
        <end position="88"/>
    </location>
</feature>
<sequence>LLVYINESVAGLIGVYPFSEHLTTNVLTYTQRSMILNTTKAERDLGYQPSRSVYESISMIMETRQRNAKRSRPNETAQTALDTTPRGA</sequence>
<proteinExistence type="predicted"/>